<dbReference type="InterPro" id="IPR002182">
    <property type="entry name" value="NB-ARC"/>
</dbReference>
<gene>
    <name evidence="9" type="ORF">glysoja_033716</name>
</gene>
<dbReference type="Gene3D" id="1.10.8.430">
    <property type="entry name" value="Helical domain of apoptotic protease-activating factors"/>
    <property type="match status" value="1"/>
</dbReference>
<dbReference type="CDD" id="cd14798">
    <property type="entry name" value="RX-CC_like"/>
    <property type="match status" value="1"/>
</dbReference>
<dbReference type="InterPro" id="IPR027417">
    <property type="entry name" value="P-loop_NTPase"/>
</dbReference>
<dbReference type="Pfam" id="PF23598">
    <property type="entry name" value="LRR_14"/>
    <property type="match status" value="1"/>
</dbReference>
<proteinExistence type="predicted"/>
<keyword evidence="3" id="KW-0611">Plant defense</keyword>
<dbReference type="GO" id="GO:0005524">
    <property type="term" value="F:ATP binding"/>
    <property type="evidence" value="ECO:0007669"/>
    <property type="project" value="UniProtKB-KW"/>
</dbReference>
<dbReference type="Gene3D" id="3.80.10.10">
    <property type="entry name" value="Ribonuclease Inhibitor"/>
    <property type="match status" value="2"/>
</dbReference>
<feature type="domain" description="Disease resistance R13L4/SHOC-2-like LRR" evidence="8">
    <location>
        <begin position="561"/>
        <end position="764"/>
    </location>
</feature>
<evidence type="ECO:0000256" key="2">
    <source>
        <dbReference type="ARBA" id="ARBA00022741"/>
    </source>
</evidence>
<organism evidence="9">
    <name type="scientific">Glycine soja</name>
    <name type="common">Wild soybean</name>
    <dbReference type="NCBI Taxonomy" id="3848"/>
    <lineage>
        <taxon>Eukaryota</taxon>
        <taxon>Viridiplantae</taxon>
        <taxon>Streptophyta</taxon>
        <taxon>Embryophyta</taxon>
        <taxon>Tracheophyta</taxon>
        <taxon>Spermatophyta</taxon>
        <taxon>Magnoliopsida</taxon>
        <taxon>eudicotyledons</taxon>
        <taxon>Gunneridae</taxon>
        <taxon>Pentapetalae</taxon>
        <taxon>rosids</taxon>
        <taxon>fabids</taxon>
        <taxon>Fabales</taxon>
        <taxon>Fabaceae</taxon>
        <taxon>Papilionoideae</taxon>
        <taxon>50 kb inversion clade</taxon>
        <taxon>NPAAA clade</taxon>
        <taxon>indigoferoid/millettioid clade</taxon>
        <taxon>Phaseoleae</taxon>
        <taxon>Glycine</taxon>
        <taxon>Glycine subgen. Soja</taxon>
    </lineage>
</organism>
<evidence type="ECO:0000313" key="9">
    <source>
        <dbReference type="EMBL" id="KHN43715.1"/>
    </source>
</evidence>
<dbReference type="InterPro" id="IPR032675">
    <property type="entry name" value="LRR_dom_sf"/>
</dbReference>
<dbReference type="SUPFAM" id="SSF52058">
    <property type="entry name" value="L domain-like"/>
    <property type="match status" value="1"/>
</dbReference>
<keyword evidence="4" id="KW-0067">ATP-binding</keyword>
<dbReference type="SMR" id="A0A0B2SFD0"/>
<evidence type="ECO:0000259" key="5">
    <source>
        <dbReference type="Pfam" id="PF00931"/>
    </source>
</evidence>
<dbReference type="AlphaFoldDB" id="A0A0B2SFD0"/>
<dbReference type="InterPro" id="IPR042197">
    <property type="entry name" value="Apaf_helical"/>
</dbReference>
<feature type="domain" description="Disease resistance protein winged helix" evidence="7">
    <location>
        <begin position="434"/>
        <end position="502"/>
    </location>
</feature>
<keyword evidence="2" id="KW-0547">Nucleotide-binding</keyword>
<feature type="domain" description="Disease resistance N-terminal" evidence="6">
    <location>
        <begin position="10"/>
        <end position="97"/>
    </location>
</feature>
<dbReference type="GO" id="GO:0006952">
    <property type="term" value="P:defense response"/>
    <property type="evidence" value="ECO:0007669"/>
    <property type="project" value="UniProtKB-KW"/>
</dbReference>
<dbReference type="Gene3D" id="1.20.5.4130">
    <property type="match status" value="1"/>
</dbReference>
<evidence type="ECO:0000259" key="8">
    <source>
        <dbReference type="Pfam" id="PF23598"/>
    </source>
</evidence>
<feature type="domain" description="NB-ARC" evidence="5">
    <location>
        <begin position="171"/>
        <end position="346"/>
    </location>
</feature>
<evidence type="ECO:0000259" key="7">
    <source>
        <dbReference type="Pfam" id="PF23559"/>
    </source>
</evidence>
<dbReference type="Pfam" id="PF18052">
    <property type="entry name" value="Rx_N"/>
    <property type="match status" value="1"/>
</dbReference>
<dbReference type="InterPro" id="IPR058922">
    <property type="entry name" value="WHD_DRP"/>
</dbReference>
<dbReference type="PRINTS" id="PR00364">
    <property type="entry name" value="DISEASERSIST"/>
</dbReference>
<dbReference type="InterPro" id="IPR041118">
    <property type="entry name" value="Rx_N"/>
</dbReference>
<dbReference type="InterPro" id="IPR055414">
    <property type="entry name" value="LRR_R13L4/SHOC2-like"/>
</dbReference>
<accession>A0A0B2SFD0</accession>
<dbReference type="Pfam" id="PF23559">
    <property type="entry name" value="WHD_DRP"/>
    <property type="match status" value="1"/>
</dbReference>
<name>A0A0B2SFD0_GLYSO</name>
<dbReference type="SUPFAM" id="SSF52540">
    <property type="entry name" value="P-loop containing nucleoside triphosphate hydrolases"/>
    <property type="match status" value="1"/>
</dbReference>
<dbReference type="EMBL" id="KN643845">
    <property type="protein sequence ID" value="KHN43715.1"/>
    <property type="molecule type" value="Genomic_DNA"/>
</dbReference>
<sequence length="846" mass="97025">MAESLLFSVAESLLGKLASRAVEKASLAMGVYHDLQQMRVTMALVKALLLDAEQKKQQNNALSEWLRQIKRVFSDAEDIVDNFECEALRKHVVNTHGSVSRKVRRLFSTSNPLVYRLRMAREIKGIKNRLEKVAADRHMFGLQINDMDTRVVHRREMTHSHVNASNVIGREDDKKKIIELLLQDGNDTSPSVISIEGFGGMGKTTLAKLVFNDLIIDECFPLKMWVCVSNDFELRNVLIKILNSTPNPRNENFKNFEMEQLQNRLRNTLHRQKFLLVLDDVWNENRVKWNELKDIIDIGVEGSKILVTTRSHAIAVMMRTKSSNYYRLEGLSEEHSLSLFLKSAFDDGEERKHPQLVEIGKEILKKCGGIPLAVRTLGSSLVSRVNRQEWESLRDNEIWNLPQNEQDILPALELSYDQLPSYLKRCFACFSLAPEDFDISSFYVTLLWEALGFLPQPKEGETIHDVANQFLRELWLRSFLTDFLDMGSTCRFKLHDLVRDLAVYVAKGEFQILYPHSPNIYEHAQHLSFTENNMLGIDLVPIGLRTIIFPVEATNEAFLYTLVSRCKYLRVLDLSYSKYESLPRSIGKLKHLRYLDLSGNQKLEELPHSMYKLQNLQTLDLRGCIKLHELPKGIRKLISLRQLLVTTRQPEFPDKEIANLTSIETLELHSCNNLESLFEEIQISTLRFLNFSGCGSLKSFSFHAIKNLESLVIFNCSKLELSMGLGNEIPASRLKLLVLQSLSQLVTLPRWLRGSASTLHSLLIVGCNNLEELPEWLSNLNCLKLLMIEHCPKLLSLPDSMHHLTNLEHLEINDCPELCKRCQPGVGLDWHKISHIKQVIIGEPEE</sequence>
<reference evidence="9" key="1">
    <citation type="submission" date="2014-07" db="EMBL/GenBank/DDBJ databases">
        <title>Identification of a novel salt tolerance gene in wild soybean by whole-genome sequencing.</title>
        <authorList>
            <person name="Lam H.-M."/>
            <person name="Qi X."/>
            <person name="Li M.-W."/>
            <person name="Liu X."/>
            <person name="Xie M."/>
            <person name="Ni M."/>
            <person name="Xu X."/>
        </authorList>
    </citation>
    <scope>NUCLEOTIDE SEQUENCE [LARGE SCALE GENOMIC DNA]</scope>
    <source>
        <tissue evidence="9">Root</tissue>
    </source>
</reference>
<dbReference type="Pfam" id="PF00931">
    <property type="entry name" value="NB-ARC"/>
    <property type="match status" value="1"/>
</dbReference>
<evidence type="ECO:0000256" key="1">
    <source>
        <dbReference type="ARBA" id="ARBA00022737"/>
    </source>
</evidence>
<keyword evidence="1" id="KW-0677">Repeat</keyword>
<dbReference type="Gene3D" id="3.40.50.300">
    <property type="entry name" value="P-loop containing nucleotide triphosphate hydrolases"/>
    <property type="match status" value="1"/>
</dbReference>
<dbReference type="GO" id="GO:0043531">
    <property type="term" value="F:ADP binding"/>
    <property type="evidence" value="ECO:0007669"/>
    <property type="project" value="InterPro"/>
</dbReference>
<evidence type="ECO:0000256" key="4">
    <source>
        <dbReference type="ARBA" id="ARBA00022840"/>
    </source>
</evidence>
<dbReference type="Proteomes" id="UP000053555">
    <property type="component" value="Unassembled WGS sequence"/>
</dbReference>
<dbReference type="PANTHER" id="PTHR36766">
    <property type="entry name" value="PLANT BROAD-SPECTRUM MILDEW RESISTANCE PROTEIN RPW8"/>
    <property type="match status" value="1"/>
</dbReference>
<dbReference type="PANTHER" id="PTHR36766:SF61">
    <property type="entry name" value="NB-ARC DOMAIN DISEASE RESISTANCE PROTEIN"/>
    <property type="match status" value="1"/>
</dbReference>
<dbReference type="GO" id="GO:0051707">
    <property type="term" value="P:response to other organism"/>
    <property type="evidence" value="ECO:0007669"/>
    <property type="project" value="UniProtKB-ARBA"/>
</dbReference>
<dbReference type="FunFam" id="3.40.50.300:FF:001091">
    <property type="entry name" value="Probable disease resistance protein At1g61300"/>
    <property type="match status" value="1"/>
</dbReference>
<evidence type="ECO:0000256" key="3">
    <source>
        <dbReference type="ARBA" id="ARBA00022821"/>
    </source>
</evidence>
<protein>
    <submittedName>
        <fullName evidence="9">Putative disease resistance protein RGA3</fullName>
    </submittedName>
</protein>
<evidence type="ECO:0000259" key="6">
    <source>
        <dbReference type="Pfam" id="PF18052"/>
    </source>
</evidence>
<dbReference type="InterPro" id="IPR038005">
    <property type="entry name" value="RX-like_CC"/>
</dbReference>